<dbReference type="GO" id="GO:0002755">
    <property type="term" value="P:MyD88-dependent toll-like receptor signaling pathway"/>
    <property type="evidence" value="ECO:0007669"/>
    <property type="project" value="InterPro"/>
</dbReference>
<dbReference type="OrthoDB" id="10037120at2759"/>
<dbReference type="InterPro" id="IPR035897">
    <property type="entry name" value="Toll_tir_struct_dom_sf"/>
</dbReference>
<dbReference type="EMBL" id="CAIIXF020000001">
    <property type="protein sequence ID" value="CAH1775448.1"/>
    <property type="molecule type" value="Genomic_DNA"/>
</dbReference>
<dbReference type="Gene3D" id="1.10.533.10">
    <property type="entry name" value="Death Domain, Fas"/>
    <property type="match status" value="1"/>
</dbReference>
<organism evidence="3 4">
    <name type="scientific">Owenia fusiformis</name>
    <name type="common">Polychaete worm</name>
    <dbReference type="NCBI Taxonomy" id="6347"/>
    <lineage>
        <taxon>Eukaryota</taxon>
        <taxon>Metazoa</taxon>
        <taxon>Spiralia</taxon>
        <taxon>Lophotrochozoa</taxon>
        <taxon>Annelida</taxon>
        <taxon>Polychaeta</taxon>
        <taxon>Sedentaria</taxon>
        <taxon>Canalipalpata</taxon>
        <taxon>Sabellida</taxon>
        <taxon>Oweniida</taxon>
        <taxon>Oweniidae</taxon>
        <taxon>Owenia</taxon>
    </lineage>
</organism>
<gene>
    <name evidence="3" type="ORF">OFUS_LOCUS2748</name>
</gene>
<dbReference type="AlphaFoldDB" id="A0A8S4N3M4"/>
<accession>A0A8S4N3M4</accession>
<dbReference type="GO" id="GO:0070976">
    <property type="term" value="F:TIR domain binding"/>
    <property type="evidence" value="ECO:0007669"/>
    <property type="project" value="InterPro"/>
</dbReference>
<evidence type="ECO:0000313" key="4">
    <source>
        <dbReference type="Proteomes" id="UP000749559"/>
    </source>
</evidence>
<feature type="non-terminal residue" evidence="3">
    <location>
        <position position="381"/>
    </location>
</feature>
<proteinExistence type="predicted"/>
<dbReference type="Proteomes" id="UP000749559">
    <property type="component" value="Unassembled WGS sequence"/>
</dbReference>
<dbReference type="GO" id="GO:0043123">
    <property type="term" value="P:positive regulation of canonical NF-kappaB signal transduction"/>
    <property type="evidence" value="ECO:0007669"/>
    <property type="project" value="InterPro"/>
</dbReference>
<evidence type="ECO:0000256" key="1">
    <source>
        <dbReference type="SAM" id="MobiDB-lite"/>
    </source>
</evidence>
<name>A0A8S4N3M4_OWEFU</name>
<sequence length="381" mass="44366">KKWWNEETKKIKLDKIYQNQGIVIIISKYLNPPLGSVLSNHGYPKDWKGLYSRAAEDADFKLVDFKNVECAGDKCAKIFDLWFHAQFTDKPTFFDLLDLLHKMERYDLLDDDQFKTPMCRAIEKHLKRLEQEKQPEVLYINQPVQDPKIDSSECEPELVVPVDDMLFAVGDTPERKQHFDAYVSYHEDDLDFVLQLIQKLEKENGKKLFIPDRDLRTSGNFRTVVTAELMEKRCSRVVIVLSEKWKLSPECQFQVKFAQALSNGHVKNKVIVPIRMTDKDDTPLGRYFCNLDYYKMKGNPTTEDWFWKRVLDVFEIQPVQISVQLPKNVWKKTFSRTVNRKIRAILTPFSSTSSSSSSSQMSDVSSKSNTSFDRSEESTSV</sequence>
<evidence type="ECO:0000259" key="2">
    <source>
        <dbReference type="PROSITE" id="PS50104"/>
    </source>
</evidence>
<keyword evidence="4" id="KW-1185">Reference proteome</keyword>
<dbReference type="Gene3D" id="3.40.50.10140">
    <property type="entry name" value="Toll/interleukin-1 receptor homology (TIR) domain"/>
    <property type="match status" value="1"/>
</dbReference>
<feature type="region of interest" description="Disordered" evidence="1">
    <location>
        <begin position="350"/>
        <end position="381"/>
    </location>
</feature>
<feature type="domain" description="TIR" evidence="2">
    <location>
        <begin position="177"/>
        <end position="314"/>
    </location>
</feature>
<dbReference type="InterPro" id="IPR011029">
    <property type="entry name" value="DEATH-like_dom_sf"/>
</dbReference>
<feature type="compositionally biased region" description="Low complexity" evidence="1">
    <location>
        <begin position="350"/>
        <end position="368"/>
    </location>
</feature>
<reference evidence="3" key="1">
    <citation type="submission" date="2022-03" db="EMBL/GenBank/DDBJ databases">
        <authorList>
            <person name="Martin C."/>
        </authorList>
    </citation>
    <scope>NUCLEOTIDE SEQUENCE</scope>
</reference>
<dbReference type="Pfam" id="PF13676">
    <property type="entry name" value="TIR_2"/>
    <property type="match status" value="1"/>
</dbReference>
<dbReference type="SUPFAM" id="SSF52200">
    <property type="entry name" value="Toll/Interleukin receptor TIR domain"/>
    <property type="match status" value="1"/>
</dbReference>
<dbReference type="PANTHER" id="PTHR15079">
    <property type="entry name" value="MYD88"/>
    <property type="match status" value="1"/>
</dbReference>
<dbReference type="InterPro" id="IPR017281">
    <property type="entry name" value="Myelin_different_resp_MyD88"/>
</dbReference>
<evidence type="ECO:0000313" key="3">
    <source>
        <dbReference type="EMBL" id="CAH1775448.1"/>
    </source>
</evidence>
<protein>
    <recommendedName>
        <fullName evidence="2">TIR domain-containing protein</fullName>
    </recommendedName>
</protein>
<dbReference type="InterPro" id="IPR000157">
    <property type="entry name" value="TIR_dom"/>
</dbReference>
<comment type="caution">
    <text evidence="3">The sequence shown here is derived from an EMBL/GenBank/DDBJ whole genome shotgun (WGS) entry which is preliminary data.</text>
</comment>
<dbReference type="PROSITE" id="PS50104">
    <property type="entry name" value="TIR"/>
    <property type="match status" value="1"/>
</dbReference>
<dbReference type="SMART" id="SM00255">
    <property type="entry name" value="TIR"/>
    <property type="match status" value="1"/>
</dbReference>
<dbReference type="PANTHER" id="PTHR15079:SF3">
    <property type="entry name" value="MYELOID DIFFERENTIATION PRIMARY RESPONSE PROTEIN MYD88"/>
    <property type="match status" value="1"/>
</dbReference>